<gene>
    <name evidence="9" type="ORF">B0H65DRAFT_126971</name>
</gene>
<dbReference type="GO" id="GO:0005634">
    <property type="term" value="C:nucleus"/>
    <property type="evidence" value="ECO:0007669"/>
    <property type="project" value="UniProtKB-SubCell"/>
</dbReference>
<keyword evidence="2 5" id="KW-0238">DNA-binding</keyword>
<dbReference type="PANTHER" id="PTHR24208:SF166">
    <property type="entry name" value="LIM HOMEOBOX TRANSCRIPTION FACTOR 1 ALPHA, ISOFORM B"/>
    <property type="match status" value="1"/>
</dbReference>
<evidence type="ECO:0000256" key="6">
    <source>
        <dbReference type="RuleBase" id="RU000682"/>
    </source>
</evidence>
<feature type="region of interest" description="Disordered" evidence="7">
    <location>
        <begin position="468"/>
        <end position="540"/>
    </location>
</feature>
<comment type="subcellular location">
    <subcellularLocation>
        <location evidence="1 5 6">Nucleus</location>
    </subcellularLocation>
</comment>
<organism evidence="9 10">
    <name type="scientific">Neurospora tetraspora</name>
    <dbReference type="NCBI Taxonomy" id="94610"/>
    <lineage>
        <taxon>Eukaryota</taxon>
        <taxon>Fungi</taxon>
        <taxon>Dikarya</taxon>
        <taxon>Ascomycota</taxon>
        <taxon>Pezizomycotina</taxon>
        <taxon>Sordariomycetes</taxon>
        <taxon>Sordariomycetidae</taxon>
        <taxon>Sordariales</taxon>
        <taxon>Sordariaceae</taxon>
        <taxon>Neurospora</taxon>
    </lineage>
</organism>
<feature type="compositionally biased region" description="Low complexity" evidence="7">
    <location>
        <begin position="566"/>
        <end position="614"/>
    </location>
</feature>
<feature type="compositionally biased region" description="Polar residues" evidence="7">
    <location>
        <begin position="468"/>
        <end position="523"/>
    </location>
</feature>
<dbReference type="PROSITE" id="PS50071">
    <property type="entry name" value="HOMEOBOX_2"/>
    <property type="match status" value="1"/>
</dbReference>
<reference evidence="9" key="2">
    <citation type="submission" date="2023-06" db="EMBL/GenBank/DDBJ databases">
        <authorList>
            <consortium name="Lawrence Berkeley National Laboratory"/>
            <person name="Haridas S."/>
            <person name="Hensen N."/>
            <person name="Bonometti L."/>
            <person name="Westerberg I."/>
            <person name="Brannstrom I.O."/>
            <person name="Guillou S."/>
            <person name="Cros-Aarteil S."/>
            <person name="Calhoun S."/>
            <person name="Kuo A."/>
            <person name="Mondo S."/>
            <person name="Pangilinan J."/>
            <person name="Riley R."/>
            <person name="Labutti K."/>
            <person name="Andreopoulos B."/>
            <person name="Lipzen A."/>
            <person name="Chen C."/>
            <person name="Yanf M."/>
            <person name="Daum C."/>
            <person name="Ng V."/>
            <person name="Clum A."/>
            <person name="Steindorff A."/>
            <person name="Ohm R."/>
            <person name="Martin F."/>
            <person name="Silar P."/>
            <person name="Natvig D."/>
            <person name="Lalanne C."/>
            <person name="Gautier V."/>
            <person name="Ament-Velasquez S.L."/>
            <person name="Kruys A."/>
            <person name="Hutchinson M.I."/>
            <person name="Powell A.J."/>
            <person name="Barry K."/>
            <person name="Miller A.N."/>
            <person name="Grigoriev I.V."/>
            <person name="Debuchy R."/>
            <person name="Gladieux P."/>
            <person name="Thoren M.H."/>
            <person name="Johannesson H."/>
        </authorList>
    </citation>
    <scope>NUCLEOTIDE SEQUENCE</scope>
    <source>
        <strain evidence="9">CBS 560.94</strain>
    </source>
</reference>
<dbReference type="Proteomes" id="UP001278500">
    <property type="component" value="Unassembled WGS sequence"/>
</dbReference>
<feature type="compositionally biased region" description="Polar residues" evidence="7">
    <location>
        <begin position="640"/>
        <end position="662"/>
    </location>
</feature>
<feature type="DNA-binding region" description="Homeobox" evidence="5">
    <location>
        <begin position="222"/>
        <end position="282"/>
    </location>
</feature>
<evidence type="ECO:0000259" key="8">
    <source>
        <dbReference type="PROSITE" id="PS50071"/>
    </source>
</evidence>
<evidence type="ECO:0000256" key="2">
    <source>
        <dbReference type="ARBA" id="ARBA00023125"/>
    </source>
</evidence>
<dbReference type="EMBL" id="JAUEPP010000002">
    <property type="protein sequence ID" value="KAK3351610.1"/>
    <property type="molecule type" value="Genomic_DNA"/>
</dbReference>
<dbReference type="InterPro" id="IPR050453">
    <property type="entry name" value="LIM_Homeobox_TF"/>
</dbReference>
<evidence type="ECO:0000313" key="9">
    <source>
        <dbReference type="EMBL" id="KAK3351610.1"/>
    </source>
</evidence>
<dbReference type="InterPro" id="IPR001356">
    <property type="entry name" value="HD"/>
</dbReference>
<feature type="compositionally biased region" description="Polar residues" evidence="7">
    <location>
        <begin position="67"/>
        <end position="79"/>
    </location>
</feature>
<evidence type="ECO:0000256" key="4">
    <source>
        <dbReference type="ARBA" id="ARBA00023242"/>
    </source>
</evidence>
<dbReference type="Pfam" id="PF00046">
    <property type="entry name" value="Homeodomain"/>
    <property type="match status" value="1"/>
</dbReference>
<evidence type="ECO:0000256" key="3">
    <source>
        <dbReference type="ARBA" id="ARBA00023155"/>
    </source>
</evidence>
<feature type="compositionally biased region" description="Low complexity" evidence="7">
    <location>
        <begin position="524"/>
        <end position="540"/>
    </location>
</feature>
<sequence>MLATSRKGATEQSPWSISKFGTPYSKSADSLRMSNFDPVTQSDWHGQYSFLPPGDNNLFSHSYEHVSGSTDNANSQAQPRSVVGPGNPLEVEPPKRVTSPLGHRADPLGLRQPKQSSPAVEQVESHSEQYTQKAAEAAHEESHTSTETPNISLGSHPLSSVSSAAHGPTSSTAQSMNEVQSTIKEEDDDVLDDEEMIDGDVEGEPQGQAQPQTAAERTAQRRKMKRFRLTHQQTRFLMSEFAKQPHPDAAHRERLSREIPGLSPRQVQVWFQNRRAKIKRLTADERDRVMKMRAVPDDFDNVQALHAPYGAVHGLGTPLTSPVDFAASSYADHMMRPLMVDVRRSDTDDHLSPTGLSPAFGSIGFNPSNSLNNPDILSPMSPPSTDRYGYSNHLSAPLSAGARSSNPFARQPGLDTSVHMHNHHSRHQIRPLHPLQLRETMNRSRADTLQSPLRTSMSWKGDSLDYTTYHGSNTSPPMGSRPQSLYHQDHMNSTSTAGLGSYDSTHYAGSTVQSPTHLSYPNYQSSSLQNNSQRNSRLRASSASLPLGLDLRMQFRSAVGASSLQSTAHSPTSTRTPSTSQLGSGGVSSSYSASSFPSAPLSAPVDYSLPRTSPYRPPPPTGTTDYSIPQMSAPIAPPNDFSQAFQASMSSGGGSSRNTQPLRDNFGGSALGLGHGHNNPASHRTTDDYSAHDPLGMKRKRSYSGTVPAVSSAQGTGAYGAAV</sequence>
<feature type="region of interest" description="Disordered" evidence="7">
    <location>
        <begin position="391"/>
        <end position="415"/>
    </location>
</feature>
<reference evidence="9" key="1">
    <citation type="journal article" date="2023" name="Mol. Phylogenet. Evol.">
        <title>Genome-scale phylogeny and comparative genomics of the fungal order Sordariales.</title>
        <authorList>
            <person name="Hensen N."/>
            <person name="Bonometti L."/>
            <person name="Westerberg I."/>
            <person name="Brannstrom I.O."/>
            <person name="Guillou S."/>
            <person name="Cros-Aarteil S."/>
            <person name="Calhoun S."/>
            <person name="Haridas S."/>
            <person name="Kuo A."/>
            <person name="Mondo S."/>
            <person name="Pangilinan J."/>
            <person name="Riley R."/>
            <person name="LaButti K."/>
            <person name="Andreopoulos B."/>
            <person name="Lipzen A."/>
            <person name="Chen C."/>
            <person name="Yan M."/>
            <person name="Daum C."/>
            <person name="Ng V."/>
            <person name="Clum A."/>
            <person name="Steindorff A."/>
            <person name="Ohm R.A."/>
            <person name="Martin F."/>
            <person name="Silar P."/>
            <person name="Natvig D.O."/>
            <person name="Lalanne C."/>
            <person name="Gautier V."/>
            <person name="Ament-Velasquez S.L."/>
            <person name="Kruys A."/>
            <person name="Hutchinson M.I."/>
            <person name="Powell A.J."/>
            <person name="Barry K."/>
            <person name="Miller A.N."/>
            <person name="Grigoriev I.V."/>
            <person name="Debuchy R."/>
            <person name="Gladieux P."/>
            <person name="Hiltunen Thoren M."/>
            <person name="Johannesson H."/>
        </authorList>
    </citation>
    <scope>NUCLEOTIDE SEQUENCE</scope>
    <source>
        <strain evidence="9">CBS 560.94</strain>
    </source>
</reference>
<dbReference type="PANTHER" id="PTHR24208">
    <property type="entry name" value="LIM/HOMEOBOX PROTEIN LHX"/>
    <property type="match status" value="1"/>
</dbReference>
<feature type="compositionally biased region" description="Polar residues" evidence="7">
    <location>
        <begin position="703"/>
        <end position="715"/>
    </location>
</feature>
<feature type="region of interest" description="Disordered" evidence="7">
    <location>
        <begin position="1"/>
        <end position="223"/>
    </location>
</feature>
<keyword evidence="10" id="KW-1185">Reference proteome</keyword>
<evidence type="ECO:0000256" key="1">
    <source>
        <dbReference type="ARBA" id="ARBA00004123"/>
    </source>
</evidence>
<evidence type="ECO:0000256" key="7">
    <source>
        <dbReference type="SAM" id="MobiDB-lite"/>
    </source>
</evidence>
<dbReference type="Gene3D" id="1.10.10.60">
    <property type="entry name" value="Homeodomain-like"/>
    <property type="match status" value="1"/>
</dbReference>
<feature type="compositionally biased region" description="Low complexity" evidence="7">
    <location>
        <begin position="145"/>
        <end position="166"/>
    </location>
</feature>
<protein>
    <recommendedName>
        <fullName evidence="8">Homeobox domain-containing protein</fullName>
    </recommendedName>
</protein>
<proteinExistence type="predicted"/>
<name>A0AAE0MW10_9PEZI</name>
<accession>A0AAE0MW10</accession>
<dbReference type="SUPFAM" id="SSF46689">
    <property type="entry name" value="Homeodomain-like"/>
    <property type="match status" value="1"/>
</dbReference>
<comment type="caution">
    <text evidence="9">The sequence shown here is derived from an EMBL/GenBank/DDBJ whole genome shotgun (WGS) entry which is preliminary data.</text>
</comment>
<dbReference type="GO" id="GO:0000981">
    <property type="term" value="F:DNA-binding transcription factor activity, RNA polymerase II-specific"/>
    <property type="evidence" value="ECO:0007669"/>
    <property type="project" value="TreeGrafter"/>
</dbReference>
<evidence type="ECO:0000313" key="10">
    <source>
        <dbReference type="Proteomes" id="UP001278500"/>
    </source>
</evidence>
<dbReference type="SMART" id="SM00389">
    <property type="entry name" value="HOX"/>
    <property type="match status" value="1"/>
</dbReference>
<dbReference type="AlphaFoldDB" id="A0AAE0MW10"/>
<dbReference type="InterPro" id="IPR009057">
    <property type="entry name" value="Homeodomain-like_sf"/>
</dbReference>
<feature type="compositionally biased region" description="Polar residues" evidence="7">
    <location>
        <begin position="168"/>
        <end position="182"/>
    </location>
</feature>
<evidence type="ECO:0000256" key="5">
    <source>
        <dbReference type="PROSITE-ProRule" id="PRU00108"/>
    </source>
</evidence>
<feature type="domain" description="Homeobox" evidence="8">
    <location>
        <begin position="220"/>
        <end position="281"/>
    </location>
</feature>
<dbReference type="CDD" id="cd00086">
    <property type="entry name" value="homeodomain"/>
    <property type="match status" value="1"/>
</dbReference>
<keyword evidence="4 5" id="KW-0539">Nucleus</keyword>
<feature type="region of interest" description="Disordered" evidence="7">
    <location>
        <begin position="562"/>
        <end position="723"/>
    </location>
</feature>
<feature type="compositionally biased region" description="Acidic residues" evidence="7">
    <location>
        <begin position="185"/>
        <end position="203"/>
    </location>
</feature>
<dbReference type="GeneID" id="87857912"/>
<keyword evidence="3 5" id="KW-0371">Homeobox</keyword>
<dbReference type="RefSeq" id="XP_062684905.1">
    <property type="nucleotide sequence ID" value="XM_062820758.1"/>
</dbReference>
<dbReference type="GO" id="GO:0000977">
    <property type="term" value="F:RNA polymerase II transcription regulatory region sequence-specific DNA binding"/>
    <property type="evidence" value="ECO:0007669"/>
    <property type="project" value="TreeGrafter"/>
</dbReference>